<dbReference type="CDD" id="cd00093">
    <property type="entry name" value="HTH_XRE"/>
    <property type="match status" value="1"/>
</dbReference>
<name>A0ABU9IVW8_9GAMM</name>
<dbReference type="InterPro" id="IPR050807">
    <property type="entry name" value="TransReg_Diox_bact_type"/>
</dbReference>
<evidence type="ECO:0000313" key="4">
    <source>
        <dbReference type="Proteomes" id="UP001459204"/>
    </source>
</evidence>
<accession>A0ABU9IVW8</accession>
<gene>
    <name evidence="3" type="ORF">AAD027_01870</name>
</gene>
<dbReference type="Pfam" id="PF07883">
    <property type="entry name" value="Cupin_2"/>
    <property type="match status" value="1"/>
</dbReference>
<proteinExistence type="predicted"/>
<feature type="domain" description="HTH cro/C1-type" evidence="2">
    <location>
        <begin position="41"/>
        <end position="93"/>
    </location>
</feature>
<keyword evidence="4" id="KW-1185">Reference proteome</keyword>
<keyword evidence="1" id="KW-0238">DNA-binding</keyword>
<dbReference type="Pfam" id="PF01381">
    <property type="entry name" value="HTH_3"/>
    <property type="match status" value="1"/>
</dbReference>
<protein>
    <submittedName>
        <fullName evidence="3">XRE family transcriptional regulator</fullName>
    </submittedName>
</protein>
<dbReference type="InterPro" id="IPR001387">
    <property type="entry name" value="Cro/C1-type_HTH"/>
</dbReference>
<dbReference type="SUPFAM" id="SSF51182">
    <property type="entry name" value="RmlC-like cupins"/>
    <property type="match status" value="1"/>
</dbReference>
<evidence type="ECO:0000259" key="2">
    <source>
        <dbReference type="PROSITE" id="PS50943"/>
    </source>
</evidence>
<comment type="caution">
    <text evidence="3">The sequence shown here is derived from an EMBL/GenBank/DDBJ whole genome shotgun (WGS) entry which is preliminary data.</text>
</comment>
<dbReference type="SMART" id="SM00530">
    <property type="entry name" value="HTH_XRE"/>
    <property type="match status" value="1"/>
</dbReference>
<reference evidence="3 4" key="1">
    <citation type="submission" date="2024-04" db="EMBL/GenBank/DDBJ databases">
        <title>Draft genome sequence of Pseudoxanthomonas putridarboris WD12.</title>
        <authorList>
            <person name="Oh J."/>
        </authorList>
    </citation>
    <scope>NUCLEOTIDE SEQUENCE [LARGE SCALE GENOMIC DNA]</scope>
    <source>
        <strain evidence="3 4">WD12</strain>
    </source>
</reference>
<dbReference type="EMBL" id="JBBWWT010000001">
    <property type="protein sequence ID" value="MEL1263123.1"/>
    <property type="molecule type" value="Genomic_DNA"/>
</dbReference>
<dbReference type="InterPro" id="IPR011051">
    <property type="entry name" value="RmlC_Cupin_sf"/>
</dbReference>
<dbReference type="Gene3D" id="2.60.120.10">
    <property type="entry name" value="Jelly Rolls"/>
    <property type="match status" value="1"/>
</dbReference>
<organism evidence="3 4">
    <name type="scientific">Pseudoxanthomonas putridarboris</name>
    <dbReference type="NCBI Taxonomy" id="752605"/>
    <lineage>
        <taxon>Bacteria</taxon>
        <taxon>Pseudomonadati</taxon>
        <taxon>Pseudomonadota</taxon>
        <taxon>Gammaproteobacteria</taxon>
        <taxon>Lysobacterales</taxon>
        <taxon>Lysobacteraceae</taxon>
        <taxon>Pseudoxanthomonas</taxon>
    </lineage>
</organism>
<dbReference type="Proteomes" id="UP001459204">
    <property type="component" value="Unassembled WGS sequence"/>
</dbReference>
<evidence type="ECO:0000313" key="3">
    <source>
        <dbReference type="EMBL" id="MEL1263123.1"/>
    </source>
</evidence>
<dbReference type="PANTHER" id="PTHR46797">
    <property type="entry name" value="HTH-TYPE TRANSCRIPTIONAL REGULATOR"/>
    <property type="match status" value="1"/>
</dbReference>
<dbReference type="PROSITE" id="PS50943">
    <property type="entry name" value="HTH_CROC1"/>
    <property type="match status" value="1"/>
</dbReference>
<dbReference type="InterPro" id="IPR010982">
    <property type="entry name" value="Lambda_DNA-bd_dom_sf"/>
</dbReference>
<dbReference type="InterPro" id="IPR014710">
    <property type="entry name" value="RmlC-like_jellyroll"/>
</dbReference>
<dbReference type="PANTHER" id="PTHR46797:SF1">
    <property type="entry name" value="METHYLPHOSPHONATE SYNTHASE"/>
    <property type="match status" value="1"/>
</dbReference>
<sequence length="216" mass="22600">MAGAGGRAVDGLGKSMGVTGGDGASGDPGDLGAIVARRLGELRKQRQWSLEALARSSGVSRAMLWQIEQGRSAPTLKLLGRIAASLDVPLTALLYGVRPDVEVLRAADAKHLSSADGGYVSRALFPFTGVHAVEFYEIRLAPGAEERAEAHAAGTLENLVVNAGAVEIEVAGEIHRLAAGDAIHFRADQAHAYRNTGSVPALLYLVMSYPGELNYG</sequence>
<dbReference type="SUPFAM" id="SSF47413">
    <property type="entry name" value="lambda repressor-like DNA-binding domains"/>
    <property type="match status" value="1"/>
</dbReference>
<evidence type="ECO:0000256" key="1">
    <source>
        <dbReference type="ARBA" id="ARBA00023125"/>
    </source>
</evidence>
<dbReference type="CDD" id="cd02209">
    <property type="entry name" value="cupin_XRE_C"/>
    <property type="match status" value="1"/>
</dbReference>
<dbReference type="InterPro" id="IPR013096">
    <property type="entry name" value="Cupin_2"/>
</dbReference>
<dbReference type="Gene3D" id="1.10.260.40">
    <property type="entry name" value="lambda repressor-like DNA-binding domains"/>
    <property type="match status" value="1"/>
</dbReference>